<dbReference type="EC" id="2.2.1.9" evidence="6"/>
<name>A0ABV8ALD1_9FLAO</name>
<dbReference type="HAMAP" id="MF_01659">
    <property type="entry name" value="MenD"/>
    <property type="match status" value="1"/>
</dbReference>
<reference evidence="10" key="1">
    <citation type="journal article" date="2019" name="Int. J. Syst. Evol. Microbiol.">
        <title>The Global Catalogue of Microorganisms (GCM) 10K type strain sequencing project: providing services to taxonomists for standard genome sequencing and annotation.</title>
        <authorList>
            <consortium name="The Broad Institute Genomics Platform"/>
            <consortium name="The Broad Institute Genome Sequencing Center for Infectious Disease"/>
            <person name="Wu L."/>
            <person name="Ma J."/>
        </authorList>
    </citation>
    <scope>NUCLEOTIDE SEQUENCE [LARGE SCALE GENOMIC DNA]</scope>
    <source>
        <strain evidence="10">CECT 8979</strain>
    </source>
</reference>
<comment type="function">
    <text evidence="6">Catalyzes the thiamine diphosphate-dependent decarboxylation of 2-oxoglutarate and the subsequent addition of the resulting succinic semialdehyde-thiamine pyrophosphate anion to isochorismate to yield 2-succinyl-5-enolpyruvyl-6-hydroxy-3-cyclohexene-1-carboxylate (SEPHCHC).</text>
</comment>
<dbReference type="RefSeq" id="WP_386099943.1">
    <property type="nucleotide sequence ID" value="NZ_JBHSAT010000004.1"/>
</dbReference>
<dbReference type="PIRSF" id="PIRSF004983">
    <property type="entry name" value="MenD"/>
    <property type="match status" value="1"/>
</dbReference>
<dbReference type="InterPro" id="IPR032264">
    <property type="entry name" value="MenD_middle"/>
</dbReference>
<evidence type="ECO:0000256" key="2">
    <source>
        <dbReference type="ARBA" id="ARBA00022723"/>
    </source>
</evidence>
<keyword evidence="2 6" id="KW-0479">Metal-binding</keyword>
<sequence>MKHSKIPLSQTVVGLCKTLCVRQIVISPGSRNAPLTIGFTHNEFFKCYSIVDERCAGFFALGIAQRLQEPVALVCTSGSALLNYYPAISEAYYSHISLIVLSADRPKHMVDIGDGQTIKQKQVYGEHVVYSANLKLDLKDDYQQTKDDELPIFKNLENKLERFLGLQKDIQTYNEIEIQSAIQMAKGQSRPVHLNIPFEEPLYETTEVSELKFNLKTRPRVDAEIDSFELEDALQLWHKAKRKLVLVGVLQPNSIEAQWLEELARDESVVVFTETTSNLHHKIFFPSIDQIIAPLDMVGFEHLKPDIVLTLGGMVVSKKIKAFLRTYKPSEHWHVGPFEANDTFFLLTKHFKVSLNAFFSNFFEALTHTIKSDYRSHWLNVKRHRLHQHKAYIKDIPFSDFKVFSDVIKSLPKNSQLHIGNSSAIRYAQLFNSPESIEVFCNRGTSGIDGSTSTAIGSASVANQRTTFITGDLSFFYDSNALWNNYTPNDFRVIIINNQGGGIFRILPGHKNTENFDIYFETKHKLTAEHLCKMYGFDYASAKNQAILERELNTFYEDSDRPKVLEIFTPSEINDEILLQYFDFIK</sequence>
<dbReference type="GO" id="GO:0070204">
    <property type="term" value="F:2-succinyl-5-enolpyruvyl-6-hydroxy-3-cyclohexene-1-carboxylic-acid synthase activity"/>
    <property type="evidence" value="ECO:0007669"/>
    <property type="project" value="UniProtKB-EC"/>
</dbReference>
<dbReference type="NCBIfam" id="TIGR00173">
    <property type="entry name" value="menD"/>
    <property type="match status" value="1"/>
</dbReference>
<comment type="catalytic activity">
    <reaction evidence="6">
        <text>isochorismate + 2-oxoglutarate + H(+) = 5-enolpyruvoyl-6-hydroxy-2-succinyl-cyclohex-3-ene-1-carboxylate + CO2</text>
        <dbReference type="Rhea" id="RHEA:25593"/>
        <dbReference type="ChEBI" id="CHEBI:15378"/>
        <dbReference type="ChEBI" id="CHEBI:16526"/>
        <dbReference type="ChEBI" id="CHEBI:16810"/>
        <dbReference type="ChEBI" id="CHEBI:29780"/>
        <dbReference type="ChEBI" id="CHEBI:58818"/>
        <dbReference type="EC" id="2.2.1.9"/>
    </reaction>
</comment>
<evidence type="ECO:0000256" key="5">
    <source>
        <dbReference type="ARBA" id="ARBA00023211"/>
    </source>
</evidence>
<keyword evidence="10" id="KW-1185">Reference proteome</keyword>
<keyword evidence="1 6" id="KW-0808">Transferase</keyword>
<keyword evidence="6" id="KW-0474">Menaquinone biosynthesis</keyword>
<keyword evidence="5 6" id="KW-0464">Manganese</keyword>
<dbReference type="CDD" id="cd02009">
    <property type="entry name" value="TPP_SHCHC_synthase"/>
    <property type="match status" value="1"/>
</dbReference>
<evidence type="ECO:0000313" key="10">
    <source>
        <dbReference type="Proteomes" id="UP001595812"/>
    </source>
</evidence>
<dbReference type="EMBL" id="JBHSAT010000004">
    <property type="protein sequence ID" value="MFC3877512.1"/>
    <property type="molecule type" value="Genomic_DNA"/>
</dbReference>
<comment type="similarity">
    <text evidence="6">Belongs to the TPP enzyme family. MenD subfamily.</text>
</comment>
<dbReference type="InterPro" id="IPR012001">
    <property type="entry name" value="Thiamin_PyroP_enz_TPP-bd_dom"/>
</dbReference>
<comment type="cofactor">
    <cofactor evidence="6">
        <name>thiamine diphosphate</name>
        <dbReference type="ChEBI" id="CHEBI:58937"/>
    </cofactor>
    <text evidence="6">Binds 1 thiamine pyrophosphate per subunit.</text>
</comment>
<accession>A0ABV8ALD1</accession>
<dbReference type="Gene3D" id="3.40.50.1220">
    <property type="entry name" value="TPP-binding domain"/>
    <property type="match status" value="1"/>
</dbReference>
<evidence type="ECO:0000256" key="1">
    <source>
        <dbReference type="ARBA" id="ARBA00022679"/>
    </source>
</evidence>
<keyword evidence="4 6" id="KW-0786">Thiamine pyrophosphate</keyword>
<dbReference type="PANTHER" id="PTHR42916:SF1">
    <property type="entry name" value="PROTEIN PHYLLO, CHLOROPLASTIC"/>
    <property type="match status" value="1"/>
</dbReference>
<comment type="caution">
    <text evidence="9">The sequence shown here is derived from an EMBL/GenBank/DDBJ whole genome shotgun (WGS) entry which is preliminary data.</text>
</comment>
<dbReference type="InterPro" id="IPR004433">
    <property type="entry name" value="MenaQ_synth_MenD"/>
</dbReference>
<comment type="pathway">
    <text evidence="6">Quinol/quinone metabolism; menaquinone biosynthesis.</text>
</comment>
<evidence type="ECO:0000256" key="4">
    <source>
        <dbReference type="ARBA" id="ARBA00023052"/>
    </source>
</evidence>
<keyword evidence="3 6" id="KW-0460">Magnesium</keyword>
<comment type="subunit">
    <text evidence="6">Homodimer.</text>
</comment>
<dbReference type="Gene3D" id="3.40.50.970">
    <property type="match status" value="2"/>
</dbReference>
<evidence type="ECO:0000259" key="7">
    <source>
        <dbReference type="Pfam" id="PF02776"/>
    </source>
</evidence>
<proteinExistence type="inferred from homology"/>
<feature type="domain" description="Menaquinone biosynthesis protein MenD middle" evidence="8">
    <location>
        <begin position="224"/>
        <end position="419"/>
    </location>
</feature>
<dbReference type="Pfam" id="PF02776">
    <property type="entry name" value="TPP_enzyme_N"/>
    <property type="match status" value="1"/>
</dbReference>
<evidence type="ECO:0000256" key="6">
    <source>
        <dbReference type="HAMAP-Rule" id="MF_01659"/>
    </source>
</evidence>
<evidence type="ECO:0000256" key="3">
    <source>
        <dbReference type="ARBA" id="ARBA00022842"/>
    </source>
</evidence>
<comment type="pathway">
    <text evidence="6">Quinol/quinone metabolism; 1,4-dihydroxy-2-naphthoate biosynthesis; 1,4-dihydroxy-2-naphthoate from chorismate: step 2/7.</text>
</comment>
<dbReference type="Pfam" id="PF16582">
    <property type="entry name" value="TPP_enzyme_M_2"/>
    <property type="match status" value="1"/>
</dbReference>
<gene>
    <name evidence="6 9" type="primary">menD</name>
    <name evidence="9" type="ORF">ACFOSX_09735</name>
</gene>
<protein>
    <recommendedName>
        <fullName evidence="6">2-succinyl-5-enolpyruvyl-6-hydroxy-3-cyclohexene-1-carboxylate synthase</fullName>
        <shortName evidence="6">SEPHCHC synthase</shortName>
        <ecNumber evidence="6">2.2.1.9</ecNumber>
    </recommendedName>
    <alternativeName>
        <fullName evidence="6">Menaquinone biosynthesis protein MenD</fullName>
    </alternativeName>
</protein>
<dbReference type="SUPFAM" id="SSF52518">
    <property type="entry name" value="Thiamin diphosphate-binding fold (THDP-binding)"/>
    <property type="match status" value="2"/>
</dbReference>
<comment type="cofactor">
    <cofactor evidence="6">
        <name>Mg(2+)</name>
        <dbReference type="ChEBI" id="CHEBI:18420"/>
    </cofactor>
    <cofactor evidence="6">
        <name>Mn(2+)</name>
        <dbReference type="ChEBI" id="CHEBI:29035"/>
    </cofactor>
</comment>
<dbReference type="PANTHER" id="PTHR42916">
    <property type="entry name" value="2-SUCCINYL-5-ENOLPYRUVYL-6-HYDROXY-3-CYCLOHEXENE-1-CARBOXYLATE SYNTHASE"/>
    <property type="match status" value="1"/>
</dbReference>
<dbReference type="Proteomes" id="UP001595812">
    <property type="component" value="Unassembled WGS sequence"/>
</dbReference>
<dbReference type="CDD" id="cd07037">
    <property type="entry name" value="TPP_PYR_MenD"/>
    <property type="match status" value="1"/>
</dbReference>
<feature type="domain" description="Thiamine pyrophosphate enzyme N-terminal TPP-binding" evidence="7">
    <location>
        <begin position="9"/>
        <end position="121"/>
    </location>
</feature>
<evidence type="ECO:0000259" key="8">
    <source>
        <dbReference type="Pfam" id="PF16582"/>
    </source>
</evidence>
<organism evidence="9 10">
    <name type="scientific">Winogradskyella maritima</name>
    <dbReference type="NCBI Taxonomy" id="1517766"/>
    <lineage>
        <taxon>Bacteria</taxon>
        <taxon>Pseudomonadati</taxon>
        <taxon>Bacteroidota</taxon>
        <taxon>Flavobacteriia</taxon>
        <taxon>Flavobacteriales</taxon>
        <taxon>Flavobacteriaceae</taxon>
        <taxon>Winogradskyella</taxon>
    </lineage>
</organism>
<dbReference type="InterPro" id="IPR029061">
    <property type="entry name" value="THDP-binding"/>
</dbReference>
<evidence type="ECO:0000313" key="9">
    <source>
        <dbReference type="EMBL" id="MFC3877512.1"/>
    </source>
</evidence>